<dbReference type="Gene3D" id="1.10.510.10">
    <property type="entry name" value="Transferase(Phosphotransferase) domain 1"/>
    <property type="match status" value="1"/>
</dbReference>
<evidence type="ECO:0000313" key="8">
    <source>
        <dbReference type="EMBL" id="THV66254.1"/>
    </source>
</evidence>
<name>A0A4S8S7P4_AURPU</name>
<feature type="compositionally biased region" description="Low complexity" evidence="6">
    <location>
        <begin position="423"/>
        <end position="448"/>
    </location>
</feature>
<dbReference type="InterPro" id="IPR000719">
    <property type="entry name" value="Prot_kinase_dom"/>
</dbReference>
<comment type="caution">
    <text evidence="8">The sequence shown here is derived from an EMBL/GenBank/DDBJ whole genome shotgun (WGS) entry which is preliminary data.</text>
</comment>
<reference evidence="8 9" key="1">
    <citation type="submission" date="2018-10" db="EMBL/GenBank/DDBJ databases">
        <title>Fifty Aureobasidium pullulans genomes reveal a recombining polyextremotolerant generalist.</title>
        <authorList>
            <person name="Gostincar C."/>
            <person name="Turk M."/>
            <person name="Zajc J."/>
            <person name="Gunde-Cimerman N."/>
        </authorList>
    </citation>
    <scope>NUCLEOTIDE SEQUENCE [LARGE SCALE GENOMIC DNA]</scope>
    <source>
        <strain evidence="8 9">EXF-11900</strain>
    </source>
</reference>
<feature type="domain" description="Protein kinase" evidence="7">
    <location>
        <begin position="64"/>
        <end position="373"/>
    </location>
</feature>
<keyword evidence="3" id="KW-0547">Nucleotide-binding</keyword>
<dbReference type="AlphaFoldDB" id="A0A4S8S7P4"/>
<dbReference type="Pfam" id="PF00069">
    <property type="entry name" value="Pkinase"/>
    <property type="match status" value="1"/>
</dbReference>
<evidence type="ECO:0000256" key="6">
    <source>
        <dbReference type="SAM" id="MobiDB-lite"/>
    </source>
</evidence>
<dbReference type="PROSITE" id="PS00108">
    <property type="entry name" value="PROTEIN_KINASE_ST"/>
    <property type="match status" value="1"/>
</dbReference>
<gene>
    <name evidence="8" type="ORF">D6D28_08497</name>
</gene>
<dbReference type="InterPro" id="IPR011009">
    <property type="entry name" value="Kinase-like_dom_sf"/>
</dbReference>
<dbReference type="SUPFAM" id="SSF56112">
    <property type="entry name" value="Protein kinase-like (PK-like)"/>
    <property type="match status" value="1"/>
</dbReference>
<evidence type="ECO:0000256" key="5">
    <source>
        <dbReference type="ARBA" id="ARBA00022840"/>
    </source>
</evidence>
<proteinExistence type="predicted"/>
<dbReference type="PROSITE" id="PS50011">
    <property type="entry name" value="PROTEIN_KINASE_DOM"/>
    <property type="match status" value="1"/>
</dbReference>
<accession>A0A4S8S7P4</accession>
<evidence type="ECO:0000256" key="2">
    <source>
        <dbReference type="ARBA" id="ARBA00022679"/>
    </source>
</evidence>
<evidence type="ECO:0000256" key="1">
    <source>
        <dbReference type="ARBA" id="ARBA00012513"/>
    </source>
</evidence>
<evidence type="ECO:0000259" key="7">
    <source>
        <dbReference type="PROSITE" id="PS50011"/>
    </source>
</evidence>
<evidence type="ECO:0000256" key="4">
    <source>
        <dbReference type="ARBA" id="ARBA00022777"/>
    </source>
</evidence>
<dbReference type="GO" id="GO:0005524">
    <property type="term" value="F:ATP binding"/>
    <property type="evidence" value="ECO:0007669"/>
    <property type="project" value="UniProtKB-KW"/>
</dbReference>
<dbReference type="InterPro" id="IPR008271">
    <property type="entry name" value="Ser/Thr_kinase_AS"/>
</dbReference>
<dbReference type="PANTHER" id="PTHR43671">
    <property type="entry name" value="SERINE/THREONINE-PROTEIN KINASE NEK"/>
    <property type="match status" value="1"/>
</dbReference>
<keyword evidence="5" id="KW-0067">ATP-binding</keyword>
<sequence length="764" mass="86312">MIPSNQHFASISSLKMAHSYLSLIMGAPPVTLFNKPDPKILAKQEFRNQKTDPNIHRLPTGHRWIYDKILGEGGQGVAHLWNQVDQDNAIVDRVVIKNFQLRPWSDVIFSGPGKGQIREAYVQQKLVDGDTLPEDQFTVATLAVQPVRGTKLKAMWRTYAPFYSMGSLSELIRPVGEKKPHPEAFIWYTFWRLAKGVVAMDEKFRNEDEMDPVVVHNDLKPDNVFVNHPGSLGKDAGYIMFPAAYIGDFGLAFLTSEKRPKHGKYGGTPDFVVPENEFDEEGDKVYEDTDCHSKSNVWAIAYIILLLMERTTDRLRPPATDYVEYNMECWEMLAVEFPGYRKELIRTVESCLAPTMEERPSPQELLETIEGYLEQYSDGMKRWGTLSWATDLHNKLQAEAHPSSTTSSSSSDEGGTSIPAPPKGLKGLKTSKSSPPSKISNPPKSSIPSKRKSDAPLPPSKRPKDQDSRLDRRLTNLAYQILYGAQILAAVTGPEDSEFFLKPCVQGRISQTKFQAYPPTHQNDSRPPNSGSCLVQFSQAEDHLSSTTNEEERFIENQMKLIPDLKKRAYQECFSYKSVQHGSLLKRLGDSDLTRLESSNLKFLLEISVKYKVSDETLHSWCKTMNTLRRCDPIDRSAHSAEQSSTDQVAKGADAYEDERERVWAKLKRCLEAKFGLRYYCLALFYHHNKDEKELEESGSKCPRGNSFGDMALDRLIASLKLDAGKKTRDEIRTLVRSGERWSELCGKFTIGILEASADCLDAK</sequence>
<protein>
    <recommendedName>
        <fullName evidence="1">non-specific serine/threonine protein kinase</fullName>
        <ecNumber evidence="1">2.7.11.1</ecNumber>
    </recommendedName>
</protein>
<dbReference type="Proteomes" id="UP000304951">
    <property type="component" value="Unassembled WGS sequence"/>
</dbReference>
<organism evidence="8 9">
    <name type="scientific">Aureobasidium pullulans</name>
    <name type="common">Black yeast</name>
    <name type="synonym">Pullularia pullulans</name>
    <dbReference type="NCBI Taxonomy" id="5580"/>
    <lineage>
        <taxon>Eukaryota</taxon>
        <taxon>Fungi</taxon>
        <taxon>Dikarya</taxon>
        <taxon>Ascomycota</taxon>
        <taxon>Pezizomycotina</taxon>
        <taxon>Dothideomycetes</taxon>
        <taxon>Dothideomycetidae</taxon>
        <taxon>Dothideales</taxon>
        <taxon>Saccotheciaceae</taxon>
        <taxon>Aureobasidium</taxon>
    </lineage>
</organism>
<evidence type="ECO:0000256" key="3">
    <source>
        <dbReference type="ARBA" id="ARBA00022741"/>
    </source>
</evidence>
<dbReference type="GO" id="GO:0004674">
    <property type="term" value="F:protein serine/threonine kinase activity"/>
    <property type="evidence" value="ECO:0007669"/>
    <property type="project" value="UniProtKB-EC"/>
</dbReference>
<dbReference type="InterPro" id="IPR050660">
    <property type="entry name" value="NEK_Ser/Thr_kinase"/>
</dbReference>
<dbReference type="SMART" id="SM00220">
    <property type="entry name" value="S_TKc"/>
    <property type="match status" value="1"/>
</dbReference>
<evidence type="ECO:0000313" key="9">
    <source>
        <dbReference type="Proteomes" id="UP000304951"/>
    </source>
</evidence>
<dbReference type="EMBL" id="QZAF01000548">
    <property type="protein sequence ID" value="THV66254.1"/>
    <property type="molecule type" value="Genomic_DNA"/>
</dbReference>
<keyword evidence="2" id="KW-0808">Transferase</keyword>
<dbReference type="PANTHER" id="PTHR43671:SF13">
    <property type="entry name" value="SERINE_THREONINE-PROTEIN KINASE NEK2"/>
    <property type="match status" value="1"/>
</dbReference>
<keyword evidence="4" id="KW-0418">Kinase</keyword>
<dbReference type="EC" id="2.7.11.1" evidence="1"/>
<feature type="region of interest" description="Disordered" evidence="6">
    <location>
        <begin position="398"/>
        <end position="470"/>
    </location>
</feature>